<dbReference type="KEGG" id="pxu:106119676"/>
<evidence type="ECO:0000313" key="2">
    <source>
        <dbReference type="RefSeq" id="XP_013170232.1"/>
    </source>
</evidence>
<accession>A0AAJ6ZDK3</accession>
<dbReference type="Proteomes" id="UP000694872">
    <property type="component" value="Unplaced"/>
</dbReference>
<organism evidence="2">
    <name type="scientific">Papilio xuthus</name>
    <name type="common">Asian swallowtail butterfly</name>
    <dbReference type="NCBI Taxonomy" id="66420"/>
    <lineage>
        <taxon>Eukaryota</taxon>
        <taxon>Metazoa</taxon>
        <taxon>Ecdysozoa</taxon>
        <taxon>Arthropoda</taxon>
        <taxon>Hexapoda</taxon>
        <taxon>Insecta</taxon>
        <taxon>Pterygota</taxon>
        <taxon>Neoptera</taxon>
        <taxon>Endopterygota</taxon>
        <taxon>Lepidoptera</taxon>
        <taxon>Glossata</taxon>
        <taxon>Ditrysia</taxon>
        <taxon>Papilionoidea</taxon>
        <taxon>Papilionidae</taxon>
        <taxon>Papilioninae</taxon>
        <taxon>Papilio</taxon>
    </lineage>
</organism>
<dbReference type="RefSeq" id="XP_013170232.1">
    <property type="nucleotide sequence ID" value="XM_013314778.1"/>
</dbReference>
<reference evidence="2" key="1">
    <citation type="submission" date="2025-08" db="UniProtKB">
        <authorList>
            <consortium name="RefSeq"/>
        </authorList>
    </citation>
    <scope>IDENTIFICATION</scope>
</reference>
<feature type="region of interest" description="Disordered" evidence="1">
    <location>
        <begin position="39"/>
        <end position="72"/>
    </location>
</feature>
<dbReference type="GeneID" id="106119676"/>
<sequence length="175" mass="18275">MSARLVFNGLTAELGGERAAPPASPEPYHELEIYRQLLALPRRARTPDPSPPSREEPERRCRTPAPRPARPSCTCQHAVRPAKYLGSCALPAAGGQCAAGGQIVADGQCGAGGQCEADGQCPVTRGHVVSLLLHLLKAARAARAAGGRAQLVLLEVAPCGLTVRDARDQVTADST</sequence>
<evidence type="ECO:0000256" key="1">
    <source>
        <dbReference type="SAM" id="MobiDB-lite"/>
    </source>
</evidence>
<proteinExistence type="predicted"/>
<protein>
    <submittedName>
        <fullName evidence="2">Uncharacterized protein LOC106119676</fullName>
    </submittedName>
</protein>
<name>A0AAJ6ZDK3_PAPXU</name>
<dbReference type="AlphaFoldDB" id="A0AAJ6ZDK3"/>
<gene>
    <name evidence="2" type="primary">LOC106119676</name>
</gene>